<evidence type="ECO:0000313" key="3">
    <source>
        <dbReference type="Proteomes" id="UP000809789"/>
    </source>
</evidence>
<reference evidence="2" key="1">
    <citation type="submission" date="2021-07" db="EMBL/GenBank/DDBJ databases">
        <title>Elsinoe batatas strain:CRI-CJ2 Genome sequencing and assembly.</title>
        <authorList>
            <person name="Huang L."/>
        </authorList>
    </citation>
    <scope>NUCLEOTIDE SEQUENCE</scope>
    <source>
        <strain evidence="2">CRI-CJ2</strain>
    </source>
</reference>
<dbReference type="EMBL" id="JAESVG020000008">
    <property type="protein sequence ID" value="KAG8625304.1"/>
    <property type="molecule type" value="Genomic_DNA"/>
</dbReference>
<proteinExistence type="predicted"/>
<feature type="region of interest" description="Disordered" evidence="1">
    <location>
        <begin position="1"/>
        <end position="61"/>
    </location>
</feature>
<accession>A0A8K0PH78</accession>
<feature type="compositionally biased region" description="Pro residues" evidence="1">
    <location>
        <begin position="114"/>
        <end position="131"/>
    </location>
</feature>
<evidence type="ECO:0000256" key="1">
    <source>
        <dbReference type="SAM" id="MobiDB-lite"/>
    </source>
</evidence>
<evidence type="ECO:0000313" key="2">
    <source>
        <dbReference type="EMBL" id="KAG8625304.1"/>
    </source>
</evidence>
<protein>
    <submittedName>
        <fullName evidence="2">Uncharacterized protein</fullName>
    </submittedName>
</protein>
<sequence length="246" mass="27562">MLSSFPTPPQHRLPPFLPSSTTMALKRKRSVPSLTTSPSVSPFSHSSSPNLPPSWSSSNYNLPNLFPQSKPLFSSTTSQSLFSTSISAISDSSSFACHQHNLKPHQQSTDTPVPTWPHHPPLHPSTCPPNQPGSQGEHERERESRKDRLSSSLPSRTQKRHRDNRPPESIIHAHTLRILFDAQRKEHVSPPVSPVDEREEWEQEGGMEWEGTWFQNGQNGEEMVVDEGLGSGRGGGQRSLEAFWRR</sequence>
<feature type="region of interest" description="Disordered" evidence="1">
    <location>
        <begin position="224"/>
        <end position="246"/>
    </location>
</feature>
<name>A0A8K0PH78_9PEZI</name>
<dbReference type="AlphaFoldDB" id="A0A8K0PH78"/>
<feature type="region of interest" description="Disordered" evidence="1">
    <location>
        <begin position="102"/>
        <end position="172"/>
    </location>
</feature>
<feature type="compositionally biased region" description="Low complexity" evidence="1">
    <location>
        <begin position="31"/>
        <end position="61"/>
    </location>
</feature>
<organism evidence="2 3">
    <name type="scientific">Elsinoe batatas</name>
    <dbReference type="NCBI Taxonomy" id="2601811"/>
    <lineage>
        <taxon>Eukaryota</taxon>
        <taxon>Fungi</taxon>
        <taxon>Dikarya</taxon>
        <taxon>Ascomycota</taxon>
        <taxon>Pezizomycotina</taxon>
        <taxon>Dothideomycetes</taxon>
        <taxon>Dothideomycetidae</taxon>
        <taxon>Myriangiales</taxon>
        <taxon>Elsinoaceae</taxon>
        <taxon>Elsinoe</taxon>
    </lineage>
</organism>
<feature type="compositionally biased region" description="Basic and acidic residues" evidence="1">
    <location>
        <begin position="136"/>
        <end position="149"/>
    </location>
</feature>
<feature type="compositionally biased region" description="Pro residues" evidence="1">
    <location>
        <begin position="1"/>
        <end position="17"/>
    </location>
</feature>
<comment type="caution">
    <text evidence="2">The sequence shown here is derived from an EMBL/GenBank/DDBJ whole genome shotgun (WGS) entry which is preliminary data.</text>
</comment>
<dbReference type="Proteomes" id="UP000809789">
    <property type="component" value="Unassembled WGS sequence"/>
</dbReference>
<gene>
    <name evidence="2" type="ORF">KVT40_007055</name>
</gene>
<feature type="region of interest" description="Disordered" evidence="1">
    <location>
        <begin position="185"/>
        <end position="205"/>
    </location>
</feature>
<dbReference type="OrthoDB" id="5336357at2759"/>
<keyword evidence="3" id="KW-1185">Reference proteome</keyword>